<accession>A0A6J5MZT5</accession>
<evidence type="ECO:0000313" key="1">
    <source>
        <dbReference type="EMBL" id="CAB4150556.1"/>
    </source>
</evidence>
<protein>
    <submittedName>
        <fullName evidence="1">Uncharacterized protein</fullName>
    </submittedName>
</protein>
<feature type="non-terminal residue" evidence="1">
    <location>
        <position position="66"/>
    </location>
</feature>
<sequence length="66" mass="6893">MQVLPVSGTSMRTLSVSGTASNFIVAALNPNTSHVYWTLEGADIRLTIDGSTPTVSAGHIFKDGNS</sequence>
<name>A0A6J5MZT5_9CAUD</name>
<proteinExistence type="predicted"/>
<gene>
    <name evidence="1" type="ORF">UFOVP574_1</name>
</gene>
<dbReference type="EMBL" id="LR796549">
    <property type="protein sequence ID" value="CAB4150556.1"/>
    <property type="molecule type" value="Genomic_DNA"/>
</dbReference>
<reference evidence="1" key="1">
    <citation type="submission" date="2020-04" db="EMBL/GenBank/DDBJ databases">
        <authorList>
            <person name="Chiriac C."/>
            <person name="Salcher M."/>
            <person name="Ghai R."/>
            <person name="Kavagutti S V."/>
        </authorList>
    </citation>
    <scope>NUCLEOTIDE SEQUENCE</scope>
</reference>
<organism evidence="1">
    <name type="scientific">uncultured Caudovirales phage</name>
    <dbReference type="NCBI Taxonomy" id="2100421"/>
    <lineage>
        <taxon>Viruses</taxon>
        <taxon>Duplodnaviria</taxon>
        <taxon>Heunggongvirae</taxon>
        <taxon>Uroviricota</taxon>
        <taxon>Caudoviricetes</taxon>
        <taxon>Peduoviridae</taxon>
        <taxon>Maltschvirus</taxon>
        <taxon>Maltschvirus maltsch</taxon>
    </lineage>
</organism>